<gene>
    <name evidence="5" type="ORF">AJAP_18725</name>
</gene>
<dbReference type="HOGENOM" id="CLU_049301_2_3_11"/>
<sequence length="294" mass="31227">MNRIVVGVDGAEPGRAAVRWAAAVAAERGLGLLIVHALHVEQWAYGGGLAGPVPWFDVLAGEGRRVLEEAVTEAGSTAPGVRVDTLMPADSPVSTLVDASKSATMVVVGGTGKGFFGQMTLGSTASALIAHAHCPVVVLRGRKGTTNQPDAGPVVVGIDGSPTSERALEAAFDEASRRSATLVAVHAWSDVTYDDVYGMARLVSQWESIEDDERRLLAQRLAGWQEKYPDVTVERSLVRDRPRQVLLEWSAKARLVVVGSRGRGGFTGLLLGSTSQALAQHAECPVMVVRRMER</sequence>
<comment type="similarity">
    <text evidence="1">Belongs to the universal stress protein A family.</text>
</comment>
<accession>A0A075V1V9</accession>
<dbReference type="InterPro" id="IPR006015">
    <property type="entry name" value="Universal_stress_UspA"/>
</dbReference>
<dbReference type="AlphaFoldDB" id="A0A075V1V9"/>
<evidence type="ECO:0000313" key="6">
    <source>
        <dbReference type="Proteomes" id="UP000028492"/>
    </source>
</evidence>
<dbReference type="PRINTS" id="PR01438">
    <property type="entry name" value="UNVRSLSTRESS"/>
</dbReference>
<keyword evidence="2" id="KW-0547">Nucleotide-binding</keyword>
<feature type="domain" description="UspA" evidence="4">
    <location>
        <begin position="153"/>
        <end position="290"/>
    </location>
</feature>
<evidence type="ECO:0000256" key="1">
    <source>
        <dbReference type="ARBA" id="ARBA00008791"/>
    </source>
</evidence>
<keyword evidence="6" id="KW-1185">Reference proteome</keyword>
<dbReference type="InterPro" id="IPR014729">
    <property type="entry name" value="Rossmann-like_a/b/a_fold"/>
</dbReference>
<dbReference type="eggNOG" id="COG0589">
    <property type="taxonomic scope" value="Bacteria"/>
</dbReference>
<dbReference type="RefSeq" id="WP_038513346.1">
    <property type="nucleotide sequence ID" value="NZ_CP008953.1"/>
</dbReference>
<dbReference type="STRING" id="208439.AJAP_18725"/>
<evidence type="ECO:0000313" key="5">
    <source>
        <dbReference type="EMBL" id="AIG76610.1"/>
    </source>
</evidence>
<dbReference type="InterPro" id="IPR006016">
    <property type="entry name" value="UspA"/>
</dbReference>
<dbReference type="SUPFAM" id="SSF52402">
    <property type="entry name" value="Adenine nucleotide alpha hydrolases-like"/>
    <property type="match status" value="2"/>
</dbReference>
<dbReference type="GO" id="GO:0005524">
    <property type="term" value="F:ATP binding"/>
    <property type="evidence" value="ECO:0007669"/>
    <property type="project" value="UniProtKB-KW"/>
</dbReference>
<evidence type="ECO:0000259" key="4">
    <source>
        <dbReference type="Pfam" id="PF00582"/>
    </source>
</evidence>
<feature type="domain" description="UspA" evidence="4">
    <location>
        <begin position="2"/>
        <end position="140"/>
    </location>
</feature>
<keyword evidence="3" id="KW-0067">ATP-binding</keyword>
<dbReference type="PANTHER" id="PTHR46268">
    <property type="entry name" value="STRESS RESPONSE PROTEIN NHAX"/>
    <property type="match status" value="1"/>
</dbReference>
<reference evidence="5 6" key="1">
    <citation type="journal article" date="2014" name="J. Biotechnol.">
        <title>Complete genome sequence of the actinobacterium Amycolatopsis japonica MG417-CF17(T) (=DSM 44213T) producing (S,S)-N,N'-ethylenediaminedisuccinic acid.</title>
        <authorList>
            <person name="Stegmann E."/>
            <person name="Albersmeier A."/>
            <person name="Spohn M."/>
            <person name="Gert H."/>
            <person name="Weber T."/>
            <person name="Wohlleben W."/>
            <person name="Kalinowski J."/>
            <person name="Ruckert C."/>
        </authorList>
    </citation>
    <scope>NUCLEOTIDE SEQUENCE [LARGE SCALE GENOMIC DNA]</scope>
    <source>
        <strain evidence="6">MG417-CF17 (DSM 44213)</strain>
    </source>
</reference>
<organism evidence="5 6">
    <name type="scientific">Amycolatopsis japonica</name>
    <dbReference type="NCBI Taxonomy" id="208439"/>
    <lineage>
        <taxon>Bacteria</taxon>
        <taxon>Bacillati</taxon>
        <taxon>Actinomycetota</taxon>
        <taxon>Actinomycetes</taxon>
        <taxon>Pseudonocardiales</taxon>
        <taxon>Pseudonocardiaceae</taxon>
        <taxon>Amycolatopsis</taxon>
        <taxon>Amycolatopsis japonica group</taxon>
    </lineage>
</organism>
<proteinExistence type="inferred from homology"/>
<name>A0A075V1V9_9PSEU</name>
<dbReference type="Gene3D" id="3.40.50.620">
    <property type="entry name" value="HUPs"/>
    <property type="match status" value="2"/>
</dbReference>
<dbReference type="KEGG" id="aja:AJAP_18725"/>
<evidence type="ECO:0000256" key="3">
    <source>
        <dbReference type="ARBA" id="ARBA00022840"/>
    </source>
</evidence>
<dbReference type="Proteomes" id="UP000028492">
    <property type="component" value="Chromosome"/>
</dbReference>
<dbReference type="PANTHER" id="PTHR46268:SF27">
    <property type="entry name" value="UNIVERSAL STRESS PROTEIN RV2623"/>
    <property type="match status" value="1"/>
</dbReference>
<evidence type="ECO:0000256" key="2">
    <source>
        <dbReference type="ARBA" id="ARBA00022741"/>
    </source>
</evidence>
<dbReference type="EMBL" id="CP008953">
    <property type="protein sequence ID" value="AIG76610.1"/>
    <property type="molecule type" value="Genomic_DNA"/>
</dbReference>
<dbReference type="Pfam" id="PF00582">
    <property type="entry name" value="Usp"/>
    <property type="match status" value="2"/>
</dbReference>
<protein>
    <recommendedName>
        <fullName evidence="4">UspA domain-containing protein</fullName>
    </recommendedName>
</protein>